<dbReference type="PANTHER" id="PTHR10342:SF273">
    <property type="entry name" value="RE14504P"/>
    <property type="match status" value="1"/>
</dbReference>
<feature type="domain" description="Sulfatase N-terminal" evidence="8">
    <location>
        <begin position="24"/>
        <end position="351"/>
    </location>
</feature>
<dbReference type="GO" id="GO:0046872">
    <property type="term" value="F:metal ion binding"/>
    <property type="evidence" value="ECO:0007669"/>
    <property type="project" value="UniProtKB-KW"/>
</dbReference>
<comment type="similarity">
    <text evidence="2">Belongs to the sulfatase family.</text>
</comment>
<dbReference type="SUPFAM" id="SSF53649">
    <property type="entry name" value="Alkaline phosphatase-like"/>
    <property type="match status" value="1"/>
</dbReference>
<dbReference type="EMBL" id="JASPKY010000041">
    <property type="protein sequence ID" value="KAK9746291.1"/>
    <property type="molecule type" value="Genomic_DNA"/>
</dbReference>
<evidence type="ECO:0000313" key="9">
    <source>
        <dbReference type="EMBL" id="KAK9746291.1"/>
    </source>
</evidence>
<gene>
    <name evidence="9" type="ORF">QE152_g6250</name>
</gene>
<keyword evidence="3" id="KW-0479">Metal-binding</keyword>
<dbReference type="AlphaFoldDB" id="A0AAW1MJD6"/>
<dbReference type="InterPro" id="IPR000917">
    <property type="entry name" value="Sulfatase_N"/>
</dbReference>
<feature type="chain" id="PRO_5044717976" evidence="7">
    <location>
        <begin position="22"/>
        <end position="546"/>
    </location>
</feature>
<dbReference type="Gene3D" id="3.30.1120.10">
    <property type="match status" value="1"/>
</dbReference>
<dbReference type="InterPro" id="IPR024607">
    <property type="entry name" value="Sulfatase_CS"/>
</dbReference>
<name>A0AAW1MJD6_POPJA</name>
<evidence type="ECO:0000256" key="7">
    <source>
        <dbReference type="SAM" id="SignalP"/>
    </source>
</evidence>
<accession>A0AAW1MJD6</accession>
<proteinExistence type="inferred from homology"/>
<dbReference type="InterPro" id="IPR017850">
    <property type="entry name" value="Alkaline_phosphatase_core_sf"/>
</dbReference>
<evidence type="ECO:0000256" key="4">
    <source>
        <dbReference type="ARBA" id="ARBA00022801"/>
    </source>
</evidence>
<keyword evidence="4" id="KW-0378">Hydrolase</keyword>
<comment type="cofactor">
    <cofactor evidence="1">
        <name>Ca(2+)</name>
        <dbReference type="ChEBI" id="CHEBI:29108"/>
    </cofactor>
</comment>
<keyword evidence="5" id="KW-0106">Calcium</keyword>
<keyword evidence="10" id="KW-1185">Reference proteome</keyword>
<evidence type="ECO:0000256" key="6">
    <source>
        <dbReference type="ARBA" id="ARBA00023180"/>
    </source>
</evidence>
<dbReference type="InterPro" id="IPR047115">
    <property type="entry name" value="ARSB"/>
</dbReference>
<dbReference type="GO" id="GO:0008484">
    <property type="term" value="F:sulfuric ester hydrolase activity"/>
    <property type="evidence" value="ECO:0007669"/>
    <property type="project" value="InterPro"/>
</dbReference>
<dbReference type="EMBL" id="JASPKY010000041">
    <property type="protein sequence ID" value="KAK9746292.1"/>
    <property type="molecule type" value="Genomic_DNA"/>
</dbReference>
<evidence type="ECO:0000256" key="1">
    <source>
        <dbReference type="ARBA" id="ARBA00001913"/>
    </source>
</evidence>
<dbReference type="CDD" id="cd16029">
    <property type="entry name" value="4-S"/>
    <property type="match status" value="1"/>
</dbReference>
<keyword evidence="7" id="KW-0732">Signal</keyword>
<evidence type="ECO:0000313" key="10">
    <source>
        <dbReference type="Proteomes" id="UP001458880"/>
    </source>
</evidence>
<comment type="caution">
    <text evidence="9">The sequence shown here is derived from an EMBL/GenBank/DDBJ whole genome shotgun (WGS) entry which is preliminary data.</text>
</comment>
<organism evidence="9 10">
    <name type="scientific">Popillia japonica</name>
    <name type="common">Japanese beetle</name>
    <dbReference type="NCBI Taxonomy" id="7064"/>
    <lineage>
        <taxon>Eukaryota</taxon>
        <taxon>Metazoa</taxon>
        <taxon>Ecdysozoa</taxon>
        <taxon>Arthropoda</taxon>
        <taxon>Hexapoda</taxon>
        <taxon>Insecta</taxon>
        <taxon>Pterygota</taxon>
        <taxon>Neoptera</taxon>
        <taxon>Endopterygota</taxon>
        <taxon>Coleoptera</taxon>
        <taxon>Polyphaga</taxon>
        <taxon>Scarabaeiformia</taxon>
        <taxon>Scarabaeidae</taxon>
        <taxon>Rutelinae</taxon>
        <taxon>Popillia</taxon>
    </lineage>
</organism>
<evidence type="ECO:0000256" key="5">
    <source>
        <dbReference type="ARBA" id="ARBA00022837"/>
    </source>
</evidence>
<dbReference type="PROSITE" id="PS00523">
    <property type="entry name" value="SULFATASE_1"/>
    <property type="match status" value="1"/>
</dbReference>
<evidence type="ECO:0000259" key="8">
    <source>
        <dbReference type="Pfam" id="PF00884"/>
    </source>
</evidence>
<keyword evidence="6" id="KW-0325">Glycoprotein</keyword>
<reference evidence="9" key="1">
    <citation type="submission" date="2023-05" db="EMBL/GenBank/DDBJ databases">
        <authorList>
            <person name="Nardi F."/>
            <person name="Carapelli A."/>
            <person name="Cucini C."/>
        </authorList>
    </citation>
    <scope>NUCLEOTIDE SEQUENCE</scope>
    <source>
        <strain evidence="9">DMR45628</strain>
        <tissue evidence="9">Testes</tissue>
    </source>
</reference>
<dbReference type="Pfam" id="PF00884">
    <property type="entry name" value="Sulfatase"/>
    <property type="match status" value="1"/>
</dbReference>
<dbReference type="Gene3D" id="3.40.720.10">
    <property type="entry name" value="Alkaline Phosphatase, subunit A"/>
    <property type="match status" value="1"/>
</dbReference>
<evidence type="ECO:0000256" key="3">
    <source>
        <dbReference type="ARBA" id="ARBA00022723"/>
    </source>
</evidence>
<protein>
    <submittedName>
        <fullName evidence="9">Sulfatase</fullName>
    </submittedName>
</protein>
<dbReference type="Proteomes" id="UP001458880">
    <property type="component" value="Unassembled WGS sequence"/>
</dbReference>
<dbReference type="PANTHER" id="PTHR10342">
    <property type="entry name" value="ARYLSULFATASE"/>
    <property type="match status" value="1"/>
</dbReference>
<sequence length="546" mass="62092">MKFSLFYFMLLLVTCVEVVFCKQPNIVVILVDDLGYNDVGFRGSNQIQTPNIDALAYNGAVLNRFYTLPTCTPSRAALLTGNYPIRSGFQGVPITAGEDRSIPTDMSTLPERLKELNYTSHLVGKWHLGSAHQNATPTGRGFDSHYGYWNGYMGYFNHQIGNPGFQGLDMHNNFQPDFETVGKYATDLFTDRAIKLINTHDYKQPLFLLVSHLAPHTGKLDEETNNTVLEEKSAHKMNRRFGYIPDVKRRRYADIVNSVDESIGEIVNALSTRGVLRNTMILFMSDNGGQTFGMHENFASNWPLRGLKFTHFEGAIRGTAVFYSDKLTRKGRINDHLIHITDLLPTFYKAGGGDPHNLGEIDGMNQLETILKGEPSEREELLINIDEVENHVGIIGYQGRYKYINGTIYNNTYDGYHGAIGRGKENPKYNISAVLQSDVNVALAHLSFNRLTVDGIAKRRKHLQSRDCRQFLPINLDCYPCLFDLWMDPCETRNIARDQPTILVNLMRRIDEFWKNLVPQQNKPVDPRSNSANYENVWTTWLDTDE</sequence>
<evidence type="ECO:0000256" key="2">
    <source>
        <dbReference type="ARBA" id="ARBA00008779"/>
    </source>
</evidence>
<reference evidence="9 10" key="2">
    <citation type="journal article" date="2024" name="BMC Genomics">
        <title>De novo assembly and annotation of Popillia japonica's genome with initial clues to its potential as an invasive pest.</title>
        <authorList>
            <person name="Cucini C."/>
            <person name="Boschi S."/>
            <person name="Funari R."/>
            <person name="Cardaioli E."/>
            <person name="Iannotti N."/>
            <person name="Marturano G."/>
            <person name="Paoli F."/>
            <person name="Bruttini M."/>
            <person name="Carapelli A."/>
            <person name="Frati F."/>
            <person name="Nardi F."/>
        </authorList>
    </citation>
    <scope>NUCLEOTIDE SEQUENCE [LARGE SCALE GENOMIC DNA]</scope>
    <source>
        <strain evidence="9">DMR45628</strain>
    </source>
</reference>
<feature type="signal peptide" evidence="7">
    <location>
        <begin position="1"/>
        <end position="21"/>
    </location>
</feature>